<keyword evidence="8 11" id="KW-0175">Coiled coil</keyword>
<dbReference type="PRINTS" id="PR01799">
    <property type="entry name" value="SFASSEMBLIN"/>
</dbReference>
<evidence type="ECO:0000256" key="9">
    <source>
        <dbReference type="ARBA" id="ARBA00023136"/>
    </source>
</evidence>
<evidence type="ECO:0000256" key="14">
    <source>
        <dbReference type="SAM" id="SignalP"/>
    </source>
</evidence>
<dbReference type="EMBL" id="CAXAMM010040597">
    <property type="protein sequence ID" value="CAK9094247.1"/>
    <property type="molecule type" value="Genomic_DNA"/>
</dbReference>
<proteinExistence type="inferred from homology"/>
<comment type="caution">
    <text evidence="15">The sequence shown here is derived from an EMBL/GenBank/DDBJ whole genome shotgun (WGS) entry which is preliminary data.</text>
</comment>
<feature type="coiled-coil region" evidence="11">
    <location>
        <begin position="742"/>
        <end position="769"/>
    </location>
</feature>
<evidence type="ECO:0000256" key="7">
    <source>
        <dbReference type="ARBA" id="ARBA00022989"/>
    </source>
</evidence>
<feature type="region of interest" description="Disordered" evidence="12">
    <location>
        <begin position="594"/>
        <end position="650"/>
    </location>
</feature>
<dbReference type="SUPFAM" id="SSF63501">
    <property type="entry name" value="Frizzled cysteine-rich domain"/>
    <property type="match status" value="1"/>
</dbReference>
<comment type="subcellular location">
    <subcellularLocation>
        <location evidence="2">Cytoplasm</location>
        <location evidence="2">Cytoskeleton</location>
    </subcellularLocation>
    <subcellularLocation>
        <location evidence="1">Membrane</location>
        <topology evidence="1">Multi-pass membrane protein</topology>
    </subcellularLocation>
</comment>
<feature type="region of interest" description="Disordered" evidence="12">
    <location>
        <begin position="478"/>
        <end position="502"/>
    </location>
</feature>
<feature type="transmembrane region" description="Helical" evidence="13">
    <location>
        <begin position="311"/>
        <end position="332"/>
    </location>
</feature>
<keyword evidence="14" id="KW-0732">Signal</keyword>
<evidence type="ECO:0000256" key="2">
    <source>
        <dbReference type="ARBA" id="ARBA00004245"/>
    </source>
</evidence>
<dbReference type="Gene3D" id="1.10.2000.10">
    <property type="entry name" value="Frizzled cysteine-rich domain"/>
    <property type="match status" value="1"/>
</dbReference>
<gene>
    <name evidence="15" type="ORF">SCF082_LOCUS44306</name>
</gene>
<feature type="transmembrane region" description="Helical" evidence="13">
    <location>
        <begin position="453"/>
        <end position="473"/>
    </location>
</feature>
<evidence type="ECO:0000256" key="6">
    <source>
        <dbReference type="ARBA" id="ARBA00022701"/>
    </source>
</evidence>
<feature type="transmembrane region" description="Helical" evidence="13">
    <location>
        <begin position="391"/>
        <end position="409"/>
    </location>
</feature>
<evidence type="ECO:0000313" key="15">
    <source>
        <dbReference type="EMBL" id="CAK9094247.1"/>
    </source>
</evidence>
<dbReference type="InterPro" id="IPR036790">
    <property type="entry name" value="Frizzled_dom_sf"/>
</dbReference>
<feature type="signal peptide" evidence="14">
    <location>
        <begin position="1"/>
        <end position="24"/>
    </location>
</feature>
<accession>A0ABP0R131</accession>
<evidence type="ECO:0000256" key="13">
    <source>
        <dbReference type="SAM" id="Phobius"/>
    </source>
</evidence>
<feature type="coiled-coil region" evidence="11">
    <location>
        <begin position="677"/>
        <end position="711"/>
    </location>
</feature>
<feature type="transmembrane region" description="Helical" evidence="13">
    <location>
        <begin position="274"/>
        <end position="291"/>
    </location>
</feature>
<evidence type="ECO:0000313" key="16">
    <source>
        <dbReference type="Proteomes" id="UP001642464"/>
    </source>
</evidence>
<feature type="transmembrane region" description="Helical" evidence="13">
    <location>
        <begin position="177"/>
        <end position="198"/>
    </location>
</feature>
<feature type="coiled-coil region" evidence="11">
    <location>
        <begin position="810"/>
        <end position="841"/>
    </location>
</feature>
<evidence type="ECO:0000256" key="4">
    <source>
        <dbReference type="ARBA" id="ARBA00022490"/>
    </source>
</evidence>
<dbReference type="Pfam" id="PF06705">
    <property type="entry name" value="SF-assemblin"/>
    <property type="match status" value="1"/>
</dbReference>
<dbReference type="PANTHER" id="PTHR12570:SF9">
    <property type="entry name" value="MAGNESIUM TRANSPORTER NIPA8-RELATED"/>
    <property type="match status" value="1"/>
</dbReference>
<evidence type="ECO:0000256" key="8">
    <source>
        <dbReference type="ARBA" id="ARBA00023054"/>
    </source>
</evidence>
<feature type="compositionally biased region" description="Acidic residues" evidence="12">
    <location>
        <begin position="594"/>
        <end position="609"/>
    </location>
</feature>
<feature type="compositionally biased region" description="Acidic residues" evidence="12">
    <location>
        <begin position="489"/>
        <end position="501"/>
    </location>
</feature>
<feature type="transmembrane region" description="Helical" evidence="13">
    <location>
        <begin position="246"/>
        <end position="265"/>
    </location>
</feature>
<evidence type="ECO:0000256" key="12">
    <source>
        <dbReference type="SAM" id="MobiDB-lite"/>
    </source>
</evidence>
<feature type="transmembrane region" description="Helical" evidence="13">
    <location>
        <begin position="219"/>
        <end position="240"/>
    </location>
</feature>
<sequence length="905" mass="100731">MRLPWPARVPALLLSLPLVEQGLGFLCSPPTTLVDQACDVPKGLNTCSDVVSFSSCMTEESWSAQDALVEERMQNLLDMYGLALNQSEACLDVVRRFQCAAAFPVCEGVDRHAEVLCESACKEVRRECDFDELTSNDDEIVVDIYTLDDQDFAQICFIGELESSEQCVPLDYTGPSYYLWAIGLGLAVLFSFLNAVALNLQKLSLNSHGEDVPVVRQPLWLGGFFLLLLGSIVDFIAFGLAPASLLAPLAALSLVWNMVAAPCFLKEKLQRDQIIATFIIFAGAVVTVVFSDHTSPTYTLEILKQLFLRQAMLVYSAVVPCVIMAHMLVIALTERRPHWKRKRVVMRLNMIGYAGAAGVCGGQSILFAKSTVELFKSAIAGARGLGKSAETYFIISGLVFCLLIQITYLNGGLMHHDSLSIVPVYQAYWIISGVIGGLVYFDEIRNFTSLQLGIFSLGILITIGGVGFLAHIAGRKKRGGVGQQAPGDDVLESDDDDDDDAARDKAEEQRLLRSLEEDHAFNAFLNMTPRNAAADLLLDMGVPANRVERIVGKGNVRVRTQHQKELILADMGVSQDVAHKLLRASSSRYYSAEGDEIGANDNDGTDAGEDSTVVEHRRDRRAERGAGVRVGDMESKGYGRGGEESPTTSAAQKISLATKQRLGAMVGRFEAFESEMLEGTRQRREKDEHVLEQLKGEMGQLEQTLEAEMKQRVEMNKSLQVWFAEQIEVVKEELLTKIKGHMEELQGNIDVLSDRVGELEAALEHEKEVIPADIERRGAELTARLTEFQQLFDKERLSRLEREKEITSRIAAHENEVAGELDEERNAREQKYQELKAVLEESITLRKSRTERFHVFLEKEIAVLKNQIQEESVLREKEDDEIVETLQKYTAKLQDSLRVINTTEV</sequence>
<organism evidence="15 16">
    <name type="scientific">Durusdinium trenchii</name>
    <dbReference type="NCBI Taxonomy" id="1381693"/>
    <lineage>
        <taxon>Eukaryota</taxon>
        <taxon>Sar</taxon>
        <taxon>Alveolata</taxon>
        <taxon>Dinophyceae</taxon>
        <taxon>Suessiales</taxon>
        <taxon>Symbiodiniaceae</taxon>
        <taxon>Durusdinium</taxon>
    </lineage>
</organism>
<dbReference type="Pfam" id="PF05653">
    <property type="entry name" value="Mg_trans_NIPA"/>
    <property type="match status" value="1"/>
</dbReference>
<keyword evidence="4" id="KW-0963">Cytoplasm</keyword>
<dbReference type="Proteomes" id="UP001642464">
    <property type="component" value="Unassembled WGS sequence"/>
</dbReference>
<evidence type="ECO:0000256" key="3">
    <source>
        <dbReference type="ARBA" id="ARBA00005678"/>
    </source>
</evidence>
<keyword evidence="10" id="KW-0206">Cytoskeleton</keyword>
<dbReference type="InterPro" id="IPR008521">
    <property type="entry name" value="Mg_trans_NIPA"/>
</dbReference>
<keyword evidence="5 13" id="KW-0812">Transmembrane</keyword>
<feature type="chain" id="PRO_5045869047" evidence="14">
    <location>
        <begin position="25"/>
        <end position="905"/>
    </location>
</feature>
<keyword evidence="9 13" id="KW-0472">Membrane</keyword>
<keyword evidence="16" id="KW-1185">Reference proteome</keyword>
<name>A0ABP0R131_9DINO</name>
<dbReference type="SUPFAM" id="SSF103481">
    <property type="entry name" value="Multidrug resistance efflux transporter EmrE"/>
    <property type="match status" value="1"/>
</dbReference>
<keyword evidence="6" id="KW-0493">Microtubule</keyword>
<keyword evidence="7 13" id="KW-1133">Transmembrane helix</keyword>
<dbReference type="InterPro" id="IPR037185">
    <property type="entry name" value="EmrE-like"/>
</dbReference>
<protein>
    <submittedName>
        <fullName evidence="15">Probable magnesium transporter NIPA8</fullName>
    </submittedName>
</protein>
<comment type="similarity">
    <text evidence="3">Belongs to the SF-assemblin family.</text>
</comment>
<dbReference type="PANTHER" id="PTHR12570">
    <property type="match status" value="1"/>
</dbReference>
<feature type="compositionally biased region" description="Basic and acidic residues" evidence="12">
    <location>
        <begin position="613"/>
        <end position="643"/>
    </location>
</feature>
<evidence type="ECO:0000256" key="11">
    <source>
        <dbReference type="SAM" id="Coils"/>
    </source>
</evidence>
<evidence type="ECO:0000256" key="1">
    <source>
        <dbReference type="ARBA" id="ARBA00004141"/>
    </source>
</evidence>
<reference evidence="15 16" key="1">
    <citation type="submission" date="2024-02" db="EMBL/GenBank/DDBJ databases">
        <authorList>
            <person name="Chen Y."/>
            <person name="Shah S."/>
            <person name="Dougan E. K."/>
            <person name="Thang M."/>
            <person name="Chan C."/>
        </authorList>
    </citation>
    <scope>NUCLEOTIDE SEQUENCE [LARGE SCALE GENOMIC DNA]</scope>
</reference>
<evidence type="ECO:0000256" key="10">
    <source>
        <dbReference type="ARBA" id="ARBA00023212"/>
    </source>
</evidence>
<dbReference type="InterPro" id="IPR008374">
    <property type="entry name" value="SF_assemblin/giardin_b"/>
</dbReference>
<evidence type="ECO:0000256" key="5">
    <source>
        <dbReference type="ARBA" id="ARBA00022692"/>
    </source>
</evidence>
<feature type="transmembrane region" description="Helical" evidence="13">
    <location>
        <begin position="421"/>
        <end position="441"/>
    </location>
</feature>